<reference evidence="4 5" key="1">
    <citation type="journal article" date="2017" name="ISME J.">
        <title>Energy and carbon metabolisms in a deep terrestrial subsurface fluid microbial community.</title>
        <authorList>
            <person name="Momper L."/>
            <person name="Jungbluth S.P."/>
            <person name="Lee M.D."/>
            <person name="Amend J.P."/>
        </authorList>
    </citation>
    <scope>NUCLEOTIDE SEQUENCE [LARGE SCALE GENOMIC DNA]</scope>
    <source>
        <strain evidence="4">SURF_17</strain>
    </source>
</reference>
<dbReference type="GO" id="GO:0120147">
    <property type="term" value="F:formylglycine-generating oxidase activity"/>
    <property type="evidence" value="ECO:0007669"/>
    <property type="project" value="TreeGrafter"/>
</dbReference>
<name>A0A419EUG6_9BACT</name>
<evidence type="ECO:0000313" key="4">
    <source>
        <dbReference type="EMBL" id="RJP67866.1"/>
    </source>
</evidence>
<dbReference type="Pfam" id="PF03781">
    <property type="entry name" value="FGE-sulfatase"/>
    <property type="match status" value="1"/>
</dbReference>
<evidence type="ECO:0000313" key="5">
    <source>
        <dbReference type="Proteomes" id="UP000285961"/>
    </source>
</evidence>
<keyword evidence="2" id="KW-0812">Transmembrane</keyword>
<dbReference type="SUPFAM" id="SSF56436">
    <property type="entry name" value="C-type lectin-like"/>
    <property type="match status" value="1"/>
</dbReference>
<evidence type="ECO:0000256" key="2">
    <source>
        <dbReference type="SAM" id="Phobius"/>
    </source>
</evidence>
<dbReference type="InterPro" id="IPR042095">
    <property type="entry name" value="SUMF_sf"/>
</dbReference>
<feature type="domain" description="Sulfatase-modifying factor enzyme-like" evidence="3">
    <location>
        <begin position="88"/>
        <end position="342"/>
    </location>
</feature>
<dbReference type="InterPro" id="IPR005532">
    <property type="entry name" value="SUMF_dom"/>
</dbReference>
<dbReference type="PROSITE" id="PS51257">
    <property type="entry name" value="PROKAR_LIPOPROTEIN"/>
    <property type="match status" value="1"/>
</dbReference>
<dbReference type="AlphaFoldDB" id="A0A419EUG6"/>
<feature type="region of interest" description="Disordered" evidence="1">
    <location>
        <begin position="213"/>
        <end position="236"/>
    </location>
</feature>
<dbReference type="InterPro" id="IPR016187">
    <property type="entry name" value="CTDL_fold"/>
</dbReference>
<feature type="transmembrane region" description="Helical" evidence="2">
    <location>
        <begin position="12"/>
        <end position="29"/>
    </location>
</feature>
<sequence>MQTRGITMKPNSICLWHVIICVGLLVLLGCDVNGPTGEQTKAVPTMSPSGDSAPSGVGESLSAGLTPAAAQEADAEGKNEKPAKPVPEDMVFIPAGEFLMGSPAGVGAENERPQHPVYVNAFCIDKYEVTNAQFKEFVDATGYVTDAEKQGYGDFLDGVLWRRVPGSSWRHPYAPTSTIDHIMSSPVVQVSWNDAVAYARWAGKRLPTEAEWEKAARGTDGREYPWGNDNPRDGGRYRTNYNPSRLDEDGHRFAAPVGSFESGKSPHGVYDMAGNVSEWCADWYANDYYQQSTSRNPRGPATGQRRVLRGGTWADKADAIRAAFRDSATPESRYYYIGFRCAQDCK</sequence>
<evidence type="ECO:0000259" key="3">
    <source>
        <dbReference type="Pfam" id="PF03781"/>
    </source>
</evidence>
<protein>
    <submittedName>
        <fullName evidence="4">Formylglycine-generating enzyme family protein</fullName>
    </submittedName>
</protein>
<feature type="compositionally biased region" description="Basic and acidic residues" evidence="1">
    <location>
        <begin position="213"/>
        <end position="223"/>
    </location>
</feature>
<proteinExistence type="predicted"/>
<organism evidence="4 5">
    <name type="scientific">Candidatus Abyssobacteria bacterium SURF_17</name>
    <dbReference type="NCBI Taxonomy" id="2093361"/>
    <lineage>
        <taxon>Bacteria</taxon>
        <taxon>Pseudomonadati</taxon>
        <taxon>Candidatus Hydrogenedentota</taxon>
        <taxon>Candidatus Abyssobacteria</taxon>
    </lineage>
</organism>
<dbReference type="PANTHER" id="PTHR23150:SF19">
    <property type="entry name" value="FORMYLGLYCINE-GENERATING ENZYME"/>
    <property type="match status" value="1"/>
</dbReference>
<gene>
    <name evidence="4" type="ORF">C4532_14050</name>
</gene>
<accession>A0A419EUG6</accession>
<feature type="compositionally biased region" description="Basic and acidic residues" evidence="1">
    <location>
        <begin position="75"/>
        <end position="86"/>
    </location>
</feature>
<dbReference type="Proteomes" id="UP000285961">
    <property type="component" value="Unassembled WGS sequence"/>
</dbReference>
<keyword evidence="2" id="KW-1133">Transmembrane helix</keyword>
<feature type="region of interest" description="Disordered" evidence="1">
    <location>
        <begin position="39"/>
        <end position="86"/>
    </location>
</feature>
<dbReference type="Gene3D" id="3.90.1580.10">
    <property type="entry name" value="paralog of FGE (formylglycine-generating enzyme)"/>
    <property type="match status" value="1"/>
</dbReference>
<keyword evidence="2" id="KW-0472">Membrane</keyword>
<dbReference type="EMBL" id="QZKI01000098">
    <property type="protein sequence ID" value="RJP67866.1"/>
    <property type="molecule type" value="Genomic_DNA"/>
</dbReference>
<dbReference type="PANTHER" id="PTHR23150">
    <property type="entry name" value="SULFATASE MODIFYING FACTOR 1, 2"/>
    <property type="match status" value="1"/>
</dbReference>
<dbReference type="InterPro" id="IPR051043">
    <property type="entry name" value="Sulfatase_Mod_Factor_Kinase"/>
</dbReference>
<evidence type="ECO:0000256" key="1">
    <source>
        <dbReference type="SAM" id="MobiDB-lite"/>
    </source>
</evidence>
<comment type="caution">
    <text evidence="4">The sequence shown here is derived from an EMBL/GenBank/DDBJ whole genome shotgun (WGS) entry which is preliminary data.</text>
</comment>